<dbReference type="EMBL" id="JACCFW010000001">
    <property type="protein sequence ID" value="NYJ76231.1"/>
    <property type="molecule type" value="Genomic_DNA"/>
</dbReference>
<accession>A0A853DN86</accession>
<dbReference type="InterPro" id="IPR038576">
    <property type="entry name" value="Methyltransf_Zn-bd_dom_put_sf"/>
</dbReference>
<dbReference type="InterPro" id="IPR029063">
    <property type="entry name" value="SAM-dependent_MTases_sf"/>
</dbReference>
<organism evidence="3 4">
    <name type="scientific">Allobranchiibius huperziae</name>
    <dbReference type="NCBI Taxonomy" id="1874116"/>
    <lineage>
        <taxon>Bacteria</taxon>
        <taxon>Bacillati</taxon>
        <taxon>Actinomycetota</taxon>
        <taxon>Actinomycetes</taxon>
        <taxon>Micrococcales</taxon>
        <taxon>Dermacoccaceae</taxon>
        <taxon>Allobranchiibius</taxon>
    </lineage>
</organism>
<dbReference type="Gene3D" id="6.20.50.110">
    <property type="entry name" value="Methyltransferase, zinc-binding domain"/>
    <property type="match status" value="1"/>
</dbReference>
<feature type="domain" description="Methyltransferase putative zinc binding" evidence="1">
    <location>
        <begin position="6"/>
        <end position="57"/>
    </location>
</feature>
<dbReference type="RefSeq" id="WP_179483311.1">
    <property type="nucleotide sequence ID" value="NZ_JACCFW010000001.1"/>
</dbReference>
<proteinExistence type="predicted"/>
<name>A0A853DN86_9MICO</name>
<protein>
    <recommendedName>
        <fullName evidence="5">Transferase</fullName>
    </recommendedName>
</protein>
<dbReference type="AlphaFoldDB" id="A0A853DN86"/>
<dbReference type="InterPro" id="IPR013691">
    <property type="entry name" value="MeTrfase_14"/>
</dbReference>
<dbReference type="Gene3D" id="3.40.50.150">
    <property type="entry name" value="Vaccinia Virus protein VP39"/>
    <property type="match status" value="1"/>
</dbReference>
<keyword evidence="4" id="KW-1185">Reference proteome</keyword>
<comment type="caution">
    <text evidence="3">The sequence shown here is derived from an EMBL/GenBank/DDBJ whole genome shotgun (WGS) entry which is preliminary data.</text>
</comment>
<evidence type="ECO:0000313" key="4">
    <source>
        <dbReference type="Proteomes" id="UP000571817"/>
    </source>
</evidence>
<evidence type="ECO:0008006" key="5">
    <source>
        <dbReference type="Google" id="ProtNLM"/>
    </source>
</evidence>
<gene>
    <name evidence="3" type="ORF">HNR15_003194</name>
</gene>
<evidence type="ECO:0000313" key="3">
    <source>
        <dbReference type="EMBL" id="NYJ76231.1"/>
    </source>
</evidence>
<dbReference type="InterPro" id="IPR013630">
    <property type="entry name" value="Methyltransf_Zn-bd_dom_put"/>
</dbReference>
<evidence type="ECO:0000259" key="2">
    <source>
        <dbReference type="Pfam" id="PF08484"/>
    </source>
</evidence>
<sequence>MRGHRCRACGGRRGTTILDLGKQPAADHFPPADDPGPDPRFALSMWWCADCHLAQLAADDTSTEEPRGLEPQALVLQAREALARVAAAGLLDGRKSVSEFPSPHGGSWLQDAAAYGPTVVADVVADVIVDSFGIMHERDQAVGIQRRVERLAPGGVLLLQYQSLDSIVTQGAWNALRHGHFGYYSLLSLQPLLAQEGLEAVRAWDFDLYGGTVLLAVMRTTDGYPVHRSVSLLAERDRASGMSDPAVLASLQGQVDRHIAWLRGDLADRRAAGRTVLGYGAASRAAGLLAAARVDATLLPAVADAGAGKQGRRMPGTDIPIVSPEQLLRADPDDVLLFLPDLLPEVERSFPGLAGRWRPGEPPPPS</sequence>
<dbReference type="Pfam" id="PF08484">
    <property type="entry name" value="Methyltransf_14"/>
    <property type="match status" value="1"/>
</dbReference>
<feature type="domain" description="C-methyltransferase" evidence="2">
    <location>
        <begin position="208"/>
        <end position="345"/>
    </location>
</feature>
<dbReference type="Pfam" id="PF08421">
    <property type="entry name" value="Methyltransf_13"/>
    <property type="match status" value="1"/>
</dbReference>
<reference evidence="3 4" key="1">
    <citation type="submission" date="2020-07" db="EMBL/GenBank/DDBJ databases">
        <title>Sequencing the genomes of 1000 actinobacteria strains.</title>
        <authorList>
            <person name="Klenk H.-P."/>
        </authorList>
    </citation>
    <scope>NUCLEOTIDE SEQUENCE [LARGE SCALE GENOMIC DNA]</scope>
    <source>
        <strain evidence="3 4">DSM 29531</strain>
    </source>
</reference>
<evidence type="ECO:0000259" key="1">
    <source>
        <dbReference type="Pfam" id="PF08421"/>
    </source>
</evidence>
<dbReference type="Gene3D" id="3.40.50.720">
    <property type="entry name" value="NAD(P)-binding Rossmann-like Domain"/>
    <property type="match status" value="1"/>
</dbReference>
<dbReference type="Proteomes" id="UP000571817">
    <property type="component" value="Unassembled WGS sequence"/>
</dbReference>
<dbReference type="SUPFAM" id="SSF53335">
    <property type="entry name" value="S-adenosyl-L-methionine-dependent methyltransferases"/>
    <property type="match status" value="1"/>
</dbReference>